<dbReference type="EMBL" id="JAXUHJ010000008">
    <property type="protein sequence ID" value="MEJ8542442.1"/>
    <property type="molecule type" value="Genomic_DNA"/>
</dbReference>
<dbReference type="InterPro" id="IPR036465">
    <property type="entry name" value="vWFA_dom_sf"/>
</dbReference>
<dbReference type="Pfam" id="PF01078">
    <property type="entry name" value="Mg_chelatase"/>
    <property type="match status" value="1"/>
</dbReference>
<dbReference type="InterPro" id="IPR003593">
    <property type="entry name" value="AAA+_ATPase"/>
</dbReference>
<dbReference type="SUPFAM" id="SSF53300">
    <property type="entry name" value="vWA-like"/>
    <property type="match status" value="1"/>
</dbReference>
<evidence type="ECO:0000313" key="5">
    <source>
        <dbReference type="EMBL" id="MEJ8542442.1"/>
    </source>
</evidence>
<evidence type="ECO:0000313" key="7">
    <source>
        <dbReference type="Proteomes" id="UP001369247"/>
    </source>
</evidence>
<dbReference type="KEGG" id="mwo:MWSIV6_0834"/>
<dbReference type="InterPro" id="IPR052989">
    <property type="entry name" value="Mg-chelatase_DI-like"/>
</dbReference>
<gene>
    <name evidence="6" type="ORF">N5910_04330</name>
    <name evidence="5" type="ORF">U2150_02910</name>
</gene>
<dbReference type="InterPro" id="IPR002035">
    <property type="entry name" value="VWF_A"/>
</dbReference>
<feature type="domain" description="VWFA" evidence="4">
    <location>
        <begin position="432"/>
        <end position="595"/>
    </location>
</feature>
<dbReference type="PROSITE" id="PS50234">
    <property type="entry name" value="VWFA"/>
    <property type="match status" value="1"/>
</dbReference>
<dbReference type="PANTHER" id="PTHR35023">
    <property type="entry name" value="CHELATASE-RELATED"/>
    <property type="match status" value="1"/>
</dbReference>
<proteinExistence type="inferred from homology"/>
<protein>
    <submittedName>
        <fullName evidence="6">Magnesium chelatase subunit D family protein</fullName>
    </submittedName>
</protein>
<sequence>MIIFDPHVFPFTAIRGQELLRKALILNAINPKIGGVLIRGDKGTGKSTAVRSLRELLPERPVVEGCRFGCDPTGGELCQECQERLRREGRLPSKPVRMQVVDLPVSATEDMVVGSLDIKRALRDGIKALEPGILARANGNILYIDEVNLLDDYVVNTLLDAAAMGMNIIEREGISIMHPSRFILAGTMNPEEGDLRPQIIDRFGLCVDVEALMDPDDRIEVIKRAVEFQEDPESFHRKFMKKQEALRTKIMRARRILPDVEVPEDALSLIVRISSALGIRTHRADIITARTARTMAALKGRERVTDDDVREAALLAMKHRLKQLPFQREQELDQDMIQDIMDGELEDEDTGIDRNRKLKLNLEATDLRGALQGKTSRAVEARKGKYVRARPNPEPESIAMDATIKRAAADGSPVVLPEHLMEKVRAGRAETLYIIVLDTSSSMRLERKIKFAKTASWLILRDSYEKRNRVALIAFRGHKAELVVEPTSNYESVEEALEELSSGGRTPLTPALKLAAEVSASHKDDAATIIVISDGRCNVFINSNLEEDIRMLAPELDRVNMIFVNAEPSARSLGILEDIAANFTSEVLYLDDILI</sequence>
<dbReference type="Proteomes" id="UP001369247">
    <property type="component" value="Unassembled WGS sequence"/>
</dbReference>
<reference evidence="6" key="1">
    <citation type="submission" date="2022-09" db="EMBL/GenBank/DDBJ databases">
        <title>Characterization of three MwoI isoschizomers from sequenced genome and metagenomes.</title>
        <authorList>
            <person name="Fomenkov A."/>
            <person name="Xu S.Y."/>
            <person name="Roberts R.J."/>
        </authorList>
    </citation>
    <scope>NUCLEOTIDE SEQUENCE</scope>
    <source>
        <strain evidence="6">DSM 2970</strain>
    </source>
</reference>
<comment type="similarity">
    <text evidence="1">Belongs to the Mg-chelatase subunits D/I family.</text>
</comment>
<evidence type="ECO:0000256" key="1">
    <source>
        <dbReference type="ARBA" id="ARBA00005799"/>
    </source>
</evidence>
<dbReference type="SMART" id="SM00382">
    <property type="entry name" value="AAA"/>
    <property type="match status" value="1"/>
</dbReference>
<dbReference type="Gene3D" id="1.10.8.80">
    <property type="entry name" value="Magnesium chelatase subunit I, C-Terminal domain"/>
    <property type="match status" value="1"/>
</dbReference>
<dbReference type="Gene3D" id="3.40.50.410">
    <property type="entry name" value="von Willebrand factor, type A domain"/>
    <property type="match status" value="1"/>
</dbReference>
<dbReference type="RefSeq" id="WP_084531197.1">
    <property type="nucleotide sequence ID" value="NZ_CP104550.1"/>
</dbReference>
<evidence type="ECO:0000256" key="2">
    <source>
        <dbReference type="ARBA" id="ARBA00022741"/>
    </source>
</evidence>
<dbReference type="InterPro" id="IPR041628">
    <property type="entry name" value="ChlI/MoxR_AAA_lid"/>
</dbReference>
<reference evidence="5 7" key="2">
    <citation type="submission" date="2023-12" db="EMBL/GenBank/DDBJ databases">
        <title>Phenotypic and Genomic Characterization of Methanothermobacter wolfeii Strain BSEL, a CO2-Capturing Archaeon with Minimal Nutrient Requirements.</title>
        <authorList>
            <person name="Ale Enriquez F."/>
            <person name="Ahring B.K."/>
        </authorList>
    </citation>
    <scope>NUCLEOTIDE SEQUENCE [LARGE SCALE GENOMIC DNA]</scope>
    <source>
        <strain evidence="5 7">BSEL-1</strain>
    </source>
</reference>
<evidence type="ECO:0000259" key="4">
    <source>
        <dbReference type="PROSITE" id="PS50234"/>
    </source>
</evidence>
<evidence type="ECO:0000256" key="3">
    <source>
        <dbReference type="ARBA" id="ARBA00022840"/>
    </source>
</evidence>
<dbReference type="Proteomes" id="UP001065373">
    <property type="component" value="Chromosome"/>
</dbReference>
<dbReference type="CDD" id="cd00009">
    <property type="entry name" value="AAA"/>
    <property type="match status" value="1"/>
</dbReference>
<keyword evidence="7" id="KW-1185">Reference proteome</keyword>
<organism evidence="6">
    <name type="scientific">Methanothermobacter wolfeii</name>
    <name type="common">Methanobacterium wolfei</name>
    <dbReference type="NCBI Taxonomy" id="145261"/>
    <lineage>
        <taxon>Archaea</taxon>
        <taxon>Methanobacteriati</taxon>
        <taxon>Methanobacteriota</taxon>
        <taxon>Methanomada group</taxon>
        <taxon>Methanobacteria</taxon>
        <taxon>Methanobacteriales</taxon>
        <taxon>Methanobacteriaceae</taxon>
        <taxon>Methanothermobacter</taxon>
    </lineage>
</organism>
<dbReference type="PANTHER" id="PTHR35023:SF1">
    <property type="entry name" value="MG-PROTOPORPHYRIN IX CHELATASE"/>
    <property type="match status" value="1"/>
</dbReference>
<keyword evidence="2" id="KW-0547">Nucleotide-binding</keyword>
<dbReference type="Pfam" id="PF13519">
    <property type="entry name" value="VWA_2"/>
    <property type="match status" value="1"/>
</dbReference>
<dbReference type="GeneID" id="75106452"/>
<dbReference type="GO" id="GO:0005524">
    <property type="term" value="F:ATP binding"/>
    <property type="evidence" value="ECO:0007669"/>
    <property type="project" value="UniProtKB-KW"/>
</dbReference>
<dbReference type="EMBL" id="CP104550">
    <property type="protein sequence ID" value="UXH32515.1"/>
    <property type="molecule type" value="Genomic_DNA"/>
</dbReference>
<dbReference type="Gene3D" id="3.40.50.300">
    <property type="entry name" value="P-loop containing nucleotide triphosphate hydrolases"/>
    <property type="match status" value="1"/>
</dbReference>
<dbReference type="SMART" id="SM00327">
    <property type="entry name" value="VWA"/>
    <property type="match status" value="1"/>
</dbReference>
<dbReference type="AlphaFoldDB" id="A0A9E7RUH7"/>
<dbReference type="SUPFAM" id="SSF52540">
    <property type="entry name" value="P-loop containing nucleoside triphosphate hydrolases"/>
    <property type="match status" value="1"/>
</dbReference>
<name>A0A9E7RUH7_METWO</name>
<dbReference type="Pfam" id="PF17863">
    <property type="entry name" value="AAA_lid_2"/>
    <property type="match status" value="1"/>
</dbReference>
<keyword evidence="3" id="KW-0067">ATP-binding</keyword>
<dbReference type="InterPro" id="IPR027417">
    <property type="entry name" value="P-loop_NTPase"/>
</dbReference>
<dbReference type="InterPro" id="IPR000523">
    <property type="entry name" value="Mg_chelatse_chII-like_cat_dom"/>
</dbReference>
<evidence type="ECO:0000313" key="6">
    <source>
        <dbReference type="EMBL" id="UXH32515.1"/>
    </source>
</evidence>
<accession>A0A9E7RUH7</accession>